<organism evidence="2 3">
    <name type="scientific">Dentiscutata erythropus</name>
    <dbReference type="NCBI Taxonomy" id="1348616"/>
    <lineage>
        <taxon>Eukaryota</taxon>
        <taxon>Fungi</taxon>
        <taxon>Fungi incertae sedis</taxon>
        <taxon>Mucoromycota</taxon>
        <taxon>Glomeromycotina</taxon>
        <taxon>Glomeromycetes</taxon>
        <taxon>Diversisporales</taxon>
        <taxon>Gigasporaceae</taxon>
        <taxon>Dentiscutata</taxon>
    </lineage>
</organism>
<keyword evidence="3" id="KW-1185">Reference proteome</keyword>
<dbReference type="EMBL" id="CAJVPY010031646">
    <property type="protein sequence ID" value="CAG8796841.1"/>
    <property type="molecule type" value="Genomic_DNA"/>
</dbReference>
<proteinExistence type="predicted"/>
<feature type="non-terminal residue" evidence="2">
    <location>
        <position position="137"/>
    </location>
</feature>
<reference evidence="2" key="1">
    <citation type="submission" date="2021-06" db="EMBL/GenBank/DDBJ databases">
        <authorList>
            <person name="Kallberg Y."/>
            <person name="Tangrot J."/>
            <person name="Rosling A."/>
        </authorList>
    </citation>
    <scope>NUCLEOTIDE SEQUENCE</scope>
    <source>
        <strain evidence="2">MA453B</strain>
    </source>
</reference>
<evidence type="ECO:0000313" key="3">
    <source>
        <dbReference type="Proteomes" id="UP000789405"/>
    </source>
</evidence>
<protein>
    <submittedName>
        <fullName evidence="2">16667_t:CDS:1</fullName>
    </submittedName>
</protein>
<dbReference type="Proteomes" id="UP000789405">
    <property type="component" value="Unassembled WGS sequence"/>
</dbReference>
<evidence type="ECO:0000256" key="1">
    <source>
        <dbReference type="SAM" id="Coils"/>
    </source>
</evidence>
<keyword evidence="1" id="KW-0175">Coiled coil</keyword>
<feature type="coiled-coil region" evidence="1">
    <location>
        <begin position="69"/>
        <end position="96"/>
    </location>
</feature>
<accession>A0A9N9JUX7</accession>
<sequence>MIAPKFPPTVDISKKFPNDRIPARAPNAFITLKVNVETARESGHYLPTIVPSMASQSREFADDTITLNKNERRRKNKSLKNNIKSIKEIKNNKNIESRDTKPVILVTSSHNINSTAPVFTNNPSNLDSSIISSMESQ</sequence>
<gene>
    <name evidence="2" type="ORF">DERYTH_LOCUS22564</name>
</gene>
<comment type="caution">
    <text evidence="2">The sequence shown here is derived from an EMBL/GenBank/DDBJ whole genome shotgun (WGS) entry which is preliminary data.</text>
</comment>
<evidence type="ECO:0000313" key="2">
    <source>
        <dbReference type="EMBL" id="CAG8796841.1"/>
    </source>
</evidence>
<name>A0A9N9JUX7_9GLOM</name>
<dbReference type="AlphaFoldDB" id="A0A9N9JUX7"/>